<proteinExistence type="predicted"/>
<evidence type="ECO:0000256" key="1">
    <source>
        <dbReference type="SAM" id="MobiDB-lite"/>
    </source>
</evidence>
<reference evidence="2 3" key="1">
    <citation type="submission" date="2018-06" db="EMBL/GenBank/DDBJ databases">
        <title>Comparative genomics reveals the genomic features of Rhizophagus irregularis, R. cerebriforme, R. diaphanum and Gigaspora rosea, and their symbiotic lifestyle signature.</title>
        <authorList>
            <person name="Morin E."/>
            <person name="San Clemente H."/>
            <person name="Chen E.C.H."/>
            <person name="De La Providencia I."/>
            <person name="Hainaut M."/>
            <person name="Kuo A."/>
            <person name="Kohler A."/>
            <person name="Murat C."/>
            <person name="Tang N."/>
            <person name="Roy S."/>
            <person name="Loubradou J."/>
            <person name="Henrissat B."/>
            <person name="Grigoriev I.V."/>
            <person name="Corradi N."/>
            <person name="Roux C."/>
            <person name="Martin F.M."/>
        </authorList>
    </citation>
    <scope>NUCLEOTIDE SEQUENCE [LARGE SCALE GENOMIC DNA]</scope>
    <source>
        <strain evidence="2 3">DAOM 194757</strain>
    </source>
</reference>
<feature type="compositionally biased region" description="Basic and acidic residues" evidence="1">
    <location>
        <begin position="135"/>
        <end position="145"/>
    </location>
</feature>
<dbReference type="EMBL" id="QKWP01000261">
    <property type="protein sequence ID" value="RIB23455.1"/>
    <property type="molecule type" value="Genomic_DNA"/>
</dbReference>
<evidence type="ECO:0000313" key="3">
    <source>
        <dbReference type="Proteomes" id="UP000266673"/>
    </source>
</evidence>
<feature type="compositionally biased region" description="Basic and acidic residues" evidence="1">
    <location>
        <begin position="96"/>
        <end position="108"/>
    </location>
</feature>
<name>A0A397VLS4_9GLOM</name>
<dbReference type="OrthoDB" id="2432479at2759"/>
<organism evidence="2 3">
    <name type="scientific">Gigaspora rosea</name>
    <dbReference type="NCBI Taxonomy" id="44941"/>
    <lineage>
        <taxon>Eukaryota</taxon>
        <taxon>Fungi</taxon>
        <taxon>Fungi incertae sedis</taxon>
        <taxon>Mucoromycota</taxon>
        <taxon>Glomeromycotina</taxon>
        <taxon>Glomeromycetes</taxon>
        <taxon>Diversisporales</taxon>
        <taxon>Gigasporaceae</taxon>
        <taxon>Gigaspora</taxon>
    </lineage>
</organism>
<dbReference type="Proteomes" id="UP000266673">
    <property type="component" value="Unassembled WGS sequence"/>
</dbReference>
<dbReference type="AlphaFoldDB" id="A0A397VLS4"/>
<accession>A0A397VLS4</accession>
<evidence type="ECO:0000313" key="2">
    <source>
        <dbReference type="EMBL" id="RIB23455.1"/>
    </source>
</evidence>
<feature type="compositionally biased region" description="Acidic residues" evidence="1">
    <location>
        <begin position="109"/>
        <end position="134"/>
    </location>
</feature>
<feature type="region of interest" description="Disordered" evidence="1">
    <location>
        <begin position="96"/>
        <end position="182"/>
    </location>
</feature>
<keyword evidence="3" id="KW-1185">Reference proteome</keyword>
<gene>
    <name evidence="2" type="ORF">C2G38_2139743</name>
</gene>
<feature type="compositionally biased region" description="Basic residues" evidence="1">
    <location>
        <begin position="155"/>
        <end position="172"/>
    </location>
</feature>
<protein>
    <submittedName>
        <fullName evidence="2">Uncharacterized protein</fullName>
    </submittedName>
</protein>
<comment type="caution">
    <text evidence="2">The sequence shown here is derived from an EMBL/GenBank/DDBJ whole genome shotgun (WGS) entry which is preliminary data.</text>
</comment>
<sequence length="182" mass="20650">MYPLERAYNDIEVTLFLPVNPDDRNPESQAIFMRNKYYSVGGKIVPGSCAGKIKPKALKCTHFAVKNKEHVSAELPSMNPMQSKLLNVHRNVTNKFEDHNQLKRKNEEVDAENAEDDNVDDAENAEDNNVDDIEEHQPKAEKFVRENPNSETNIKGKKSSSKTKKHSMRNSKKVNCLAANLL</sequence>